<sequence length="775" mass="87188">MHSTDKPDVLIDPHEASYLDIAILRCLLIENWAEEGVFWALKFLLNRLTDIRHYRLMHDGTFRSRSNSVPTTAPRGSRQDVLEADYLTWSDLQERTEINNTSKSVDEQQVKTEIIIEDSSKTKSDIFNKKNQLTVSADKRRVSVNTLPAIKKASRAEKRKLPRSKSDPLLSRALEYMEPCRGTSISENVENGDSKMIQQNFFPEATGSSLFIEKNGHIDLTVKQVSENTVQQLLDCIHAITVFCQAEMGPHRKNMGLYQDVRLFVSHVDENHGNPFRRTALSALAAKINAEEASNNDAKSVDNSDTESMKHYLTVNNSHSKDNTSLRRGLFKKKDVRVTTEEIIFKINLFSNDAKSVDNSDTESMKHYLTVNNSHSKDNTSLRRGLFKKKDVRVTTEESEGESSPSTPRDVPSADDTVSVGGSPSLTQNCKQQKKSGGKLQFAFNLLKSSVKNDASEDENWTDEATAITNLNPDDADSSCSATLDSRQNRISFRNAAQRVNYQRQSVSTDNVLDTFDKPTDLSAISLTQTYLPPKRLVNIMDVREGARRFAFLLETCKPGQVPDAPLLSAVSELKAPVLSRAVILLECSHFVYRCNRGDWPEWIRSGSTQPRPLGPNVPSNNAPSRPATSGSRKAFLMQRAAGRNFYEWALQIGVRLQIALEREETRSKQKEDKKRLKAMDDLENFLDDGTVNDLSGDGCPIALQLIAYTVLFEITAFLRETFQLIPRSKITHKNAGSNSGWEKLMSHRRWSILSNTFNQQGSIHSINDLHPAMQ</sequence>
<evidence type="ECO:0000313" key="2">
    <source>
        <dbReference type="WBParaSite" id="ES5_v2.g13618.t1"/>
    </source>
</evidence>
<organism evidence="1 2">
    <name type="scientific">Panagrolaimus sp. ES5</name>
    <dbReference type="NCBI Taxonomy" id="591445"/>
    <lineage>
        <taxon>Eukaryota</taxon>
        <taxon>Metazoa</taxon>
        <taxon>Ecdysozoa</taxon>
        <taxon>Nematoda</taxon>
        <taxon>Chromadorea</taxon>
        <taxon>Rhabditida</taxon>
        <taxon>Tylenchina</taxon>
        <taxon>Panagrolaimomorpha</taxon>
        <taxon>Panagrolaimoidea</taxon>
        <taxon>Panagrolaimidae</taxon>
        <taxon>Panagrolaimus</taxon>
    </lineage>
</organism>
<protein>
    <submittedName>
        <fullName evidence="2">Protein UNC80 central region domain-containing protein</fullName>
    </submittedName>
</protein>
<dbReference type="WBParaSite" id="ES5_v2.g13618.t1">
    <property type="protein sequence ID" value="ES5_v2.g13618.t1"/>
    <property type="gene ID" value="ES5_v2.g13618"/>
</dbReference>
<name>A0AC34F8J0_9BILA</name>
<proteinExistence type="predicted"/>
<accession>A0AC34F8J0</accession>
<reference evidence="2" key="1">
    <citation type="submission" date="2022-11" db="UniProtKB">
        <authorList>
            <consortium name="WormBaseParasite"/>
        </authorList>
    </citation>
    <scope>IDENTIFICATION</scope>
</reference>
<evidence type="ECO:0000313" key="1">
    <source>
        <dbReference type="Proteomes" id="UP000887579"/>
    </source>
</evidence>
<dbReference type="Proteomes" id="UP000887579">
    <property type="component" value="Unplaced"/>
</dbReference>